<comment type="caution">
    <text evidence="1">The sequence shown here is derived from an EMBL/GenBank/DDBJ whole genome shotgun (WGS) entry which is preliminary data.</text>
</comment>
<organism evidence="1">
    <name type="scientific">marine sediment metagenome</name>
    <dbReference type="NCBI Taxonomy" id="412755"/>
    <lineage>
        <taxon>unclassified sequences</taxon>
        <taxon>metagenomes</taxon>
        <taxon>ecological metagenomes</taxon>
    </lineage>
</organism>
<proteinExistence type="predicted"/>
<gene>
    <name evidence="1" type="ORF">LCGC14_1291650</name>
</gene>
<dbReference type="AlphaFoldDB" id="A0A0F9LD20"/>
<sequence length="219" mass="23817">MAFTTTDTDLLILMEYFLLENGDADADGTGLLTTLWTISELTDALNNTQRRFMKDTGIVLTISTIGGVPMQGRYTASDDVITIRRVTWKDFAGDIVALTRTDAWEADAALPDWTTDFATPLTWTDAHHPTRVFEIIPGPDDVGQLGLMTVNRPTTLAGTGTLLEVPEEFASYVLWGALGELLGSEGEAADPQRASYCRQRYQEGVELARILLGGIGGAN</sequence>
<evidence type="ECO:0000313" key="1">
    <source>
        <dbReference type="EMBL" id="KKM85181.1"/>
    </source>
</evidence>
<accession>A0A0F9LD20</accession>
<reference evidence="1" key="1">
    <citation type="journal article" date="2015" name="Nature">
        <title>Complex archaea that bridge the gap between prokaryotes and eukaryotes.</title>
        <authorList>
            <person name="Spang A."/>
            <person name="Saw J.H."/>
            <person name="Jorgensen S.L."/>
            <person name="Zaremba-Niedzwiedzka K."/>
            <person name="Martijn J."/>
            <person name="Lind A.E."/>
            <person name="van Eijk R."/>
            <person name="Schleper C."/>
            <person name="Guy L."/>
            <person name="Ettema T.J."/>
        </authorList>
    </citation>
    <scope>NUCLEOTIDE SEQUENCE</scope>
</reference>
<name>A0A0F9LD20_9ZZZZ</name>
<protein>
    <submittedName>
        <fullName evidence="1">Uncharacterized protein</fullName>
    </submittedName>
</protein>
<dbReference type="EMBL" id="LAZR01007451">
    <property type="protein sequence ID" value="KKM85181.1"/>
    <property type="molecule type" value="Genomic_DNA"/>
</dbReference>